<feature type="compositionally biased region" description="Pro residues" evidence="1">
    <location>
        <begin position="48"/>
        <end position="76"/>
    </location>
</feature>
<protein>
    <recommendedName>
        <fullName evidence="5">Peroxin-14</fullName>
    </recommendedName>
</protein>
<evidence type="ECO:0000313" key="4">
    <source>
        <dbReference type="Proteomes" id="UP000751190"/>
    </source>
</evidence>
<comment type="caution">
    <text evidence="3">The sequence shown here is derived from an EMBL/GenBank/DDBJ whole genome shotgun (WGS) entry which is preliminary data.</text>
</comment>
<dbReference type="EMBL" id="JAGTXO010000065">
    <property type="protein sequence ID" value="KAG8457686.1"/>
    <property type="molecule type" value="Genomic_DNA"/>
</dbReference>
<proteinExistence type="predicted"/>
<feature type="signal peptide" evidence="2">
    <location>
        <begin position="1"/>
        <end position="22"/>
    </location>
</feature>
<evidence type="ECO:0000256" key="2">
    <source>
        <dbReference type="SAM" id="SignalP"/>
    </source>
</evidence>
<feature type="region of interest" description="Disordered" evidence="1">
    <location>
        <begin position="44"/>
        <end position="77"/>
    </location>
</feature>
<accession>A0A8J6C3S0</accession>
<evidence type="ECO:0000313" key="3">
    <source>
        <dbReference type="EMBL" id="KAG8457686.1"/>
    </source>
</evidence>
<dbReference type="Proteomes" id="UP000751190">
    <property type="component" value="Unassembled WGS sequence"/>
</dbReference>
<keyword evidence="4" id="KW-1185">Reference proteome</keyword>
<organism evidence="3 4">
    <name type="scientific">Diacronema lutheri</name>
    <name type="common">Unicellular marine alga</name>
    <name type="synonym">Monochrysis lutheri</name>
    <dbReference type="NCBI Taxonomy" id="2081491"/>
    <lineage>
        <taxon>Eukaryota</taxon>
        <taxon>Haptista</taxon>
        <taxon>Haptophyta</taxon>
        <taxon>Pavlovophyceae</taxon>
        <taxon>Pavlovales</taxon>
        <taxon>Pavlovaceae</taxon>
        <taxon>Diacronema</taxon>
    </lineage>
</organism>
<reference evidence="3" key="1">
    <citation type="submission" date="2021-05" db="EMBL/GenBank/DDBJ databases">
        <title>The genome of the haptophyte Pavlova lutheri (Diacronema luteri, Pavlovales) - a model for lipid biosynthesis in eukaryotic algae.</title>
        <authorList>
            <person name="Hulatt C.J."/>
            <person name="Posewitz M.C."/>
        </authorList>
    </citation>
    <scope>NUCLEOTIDE SEQUENCE</scope>
    <source>
        <strain evidence="3">NIVA-4/92</strain>
    </source>
</reference>
<evidence type="ECO:0000256" key="1">
    <source>
        <dbReference type="SAM" id="MobiDB-lite"/>
    </source>
</evidence>
<name>A0A8J6C3S0_DIALT</name>
<feature type="chain" id="PRO_5035305140" description="Peroxin-14" evidence="2">
    <location>
        <begin position="23"/>
        <end position="187"/>
    </location>
</feature>
<sequence>MDLAEPWRLLLVFALGLGVGSGLQPVYEWLLAQLERALKADEETRIGTPPPSPTPPLRQLSPPKPAPRSAKPPPPVRSHTERLMLLTQSLLGNAAKLGPAVATRTFAPPAADERPAPAEARALLPGVRATGEPAAARVPDARDKSDAVVAQLELLLEHRRRRLVALRAAADAGGARGGGPAAPTERV</sequence>
<keyword evidence="2" id="KW-0732">Signal</keyword>
<gene>
    <name evidence="3" type="ORF">KFE25_001472</name>
</gene>
<dbReference type="AlphaFoldDB" id="A0A8J6C3S0"/>
<evidence type="ECO:0008006" key="5">
    <source>
        <dbReference type="Google" id="ProtNLM"/>
    </source>
</evidence>